<comment type="similarity">
    <text evidence="5">Belongs to the RimM family.</text>
</comment>
<dbReference type="Proteomes" id="UP000430120">
    <property type="component" value="Unassembled WGS sequence"/>
</dbReference>
<dbReference type="SUPFAM" id="SSF50346">
    <property type="entry name" value="PRC-barrel domain"/>
    <property type="match status" value="1"/>
</dbReference>
<dbReference type="AlphaFoldDB" id="A0A643F9D1"/>
<comment type="subcellular location">
    <subcellularLocation>
        <location evidence="5">Cytoplasm</location>
    </subcellularLocation>
</comment>
<gene>
    <name evidence="5 8" type="primary">rimM</name>
    <name evidence="8" type="ORF">F7Q92_15565</name>
</gene>
<protein>
    <recommendedName>
        <fullName evidence="5">Ribosome maturation factor RimM</fullName>
    </recommendedName>
</protein>
<evidence type="ECO:0000256" key="2">
    <source>
        <dbReference type="ARBA" id="ARBA00022517"/>
    </source>
</evidence>
<evidence type="ECO:0000256" key="5">
    <source>
        <dbReference type="HAMAP-Rule" id="MF_00014"/>
    </source>
</evidence>
<evidence type="ECO:0000256" key="1">
    <source>
        <dbReference type="ARBA" id="ARBA00022490"/>
    </source>
</evidence>
<dbReference type="PANTHER" id="PTHR33692:SF1">
    <property type="entry name" value="RIBOSOME MATURATION FACTOR RIMM"/>
    <property type="match status" value="1"/>
</dbReference>
<feature type="domain" description="RimM N-terminal" evidence="6">
    <location>
        <begin position="17"/>
        <end position="111"/>
    </location>
</feature>
<dbReference type="InterPro" id="IPR009000">
    <property type="entry name" value="Transl_B-barrel_sf"/>
</dbReference>
<comment type="function">
    <text evidence="5">An accessory protein needed during the final step in the assembly of 30S ribosomal subunit, possibly for assembly of the head region. Essential for efficient processing of 16S rRNA. May be needed both before and after RbfA during the maturation of 16S rRNA. It has affinity for free ribosomal 30S subunits but not for 70S ribosomes.</text>
</comment>
<proteinExistence type="inferred from homology"/>
<comment type="domain">
    <text evidence="5">The PRC barrel domain binds ribosomal protein uS19.</text>
</comment>
<dbReference type="HAMAP" id="MF_00014">
    <property type="entry name" value="Ribosome_mat_RimM"/>
    <property type="match status" value="1"/>
</dbReference>
<keyword evidence="4 5" id="KW-0143">Chaperone</keyword>
<dbReference type="InterPro" id="IPR036976">
    <property type="entry name" value="RimM_N_sf"/>
</dbReference>
<dbReference type="Pfam" id="PF01782">
    <property type="entry name" value="RimM"/>
    <property type="match status" value="1"/>
</dbReference>
<dbReference type="Gene3D" id="2.40.30.60">
    <property type="entry name" value="RimM"/>
    <property type="match status" value="1"/>
</dbReference>
<evidence type="ECO:0000256" key="4">
    <source>
        <dbReference type="ARBA" id="ARBA00023186"/>
    </source>
</evidence>
<dbReference type="GO" id="GO:0042274">
    <property type="term" value="P:ribosomal small subunit biogenesis"/>
    <property type="evidence" value="ECO:0007669"/>
    <property type="project" value="UniProtKB-UniRule"/>
</dbReference>
<dbReference type="GO" id="GO:0005737">
    <property type="term" value="C:cytoplasm"/>
    <property type="evidence" value="ECO:0007669"/>
    <property type="project" value="UniProtKB-SubCell"/>
</dbReference>
<evidence type="ECO:0000259" key="6">
    <source>
        <dbReference type="Pfam" id="PF01782"/>
    </source>
</evidence>
<dbReference type="OrthoDB" id="9783509at2"/>
<dbReference type="Gene3D" id="2.30.30.240">
    <property type="entry name" value="PRC-barrel domain"/>
    <property type="match status" value="1"/>
</dbReference>
<comment type="subunit">
    <text evidence="5">Binds ribosomal protein uS19.</text>
</comment>
<evidence type="ECO:0000313" key="9">
    <source>
        <dbReference type="Proteomes" id="UP000430120"/>
    </source>
</evidence>
<dbReference type="InterPro" id="IPR011961">
    <property type="entry name" value="RimM"/>
</dbReference>
<comment type="caution">
    <text evidence="8">The sequence shown here is derived from an EMBL/GenBank/DDBJ whole genome shotgun (WGS) entry which is preliminary data.</text>
</comment>
<dbReference type="InterPro" id="IPR011033">
    <property type="entry name" value="PRC_barrel-like_sf"/>
</dbReference>
<evidence type="ECO:0000259" key="7">
    <source>
        <dbReference type="Pfam" id="PF24986"/>
    </source>
</evidence>
<evidence type="ECO:0000256" key="3">
    <source>
        <dbReference type="ARBA" id="ARBA00022552"/>
    </source>
</evidence>
<dbReference type="Pfam" id="PF24986">
    <property type="entry name" value="PRC_RimM"/>
    <property type="match status" value="1"/>
</dbReference>
<keyword evidence="9" id="KW-1185">Reference proteome</keyword>
<keyword evidence="1 5" id="KW-0963">Cytoplasm</keyword>
<name>A0A643F9D1_IDEDE</name>
<keyword evidence="2 5" id="KW-0690">Ribosome biogenesis</keyword>
<dbReference type="PANTHER" id="PTHR33692">
    <property type="entry name" value="RIBOSOME MATURATION FACTOR RIMM"/>
    <property type="match status" value="1"/>
</dbReference>
<organism evidence="8 9">
    <name type="scientific">Ideonella dechloratans</name>
    <dbReference type="NCBI Taxonomy" id="36863"/>
    <lineage>
        <taxon>Bacteria</taxon>
        <taxon>Pseudomonadati</taxon>
        <taxon>Pseudomonadota</taxon>
        <taxon>Betaproteobacteria</taxon>
        <taxon>Burkholderiales</taxon>
        <taxon>Sphaerotilaceae</taxon>
        <taxon>Ideonella</taxon>
    </lineage>
</organism>
<dbReference type="InterPro" id="IPR002676">
    <property type="entry name" value="RimM_N"/>
</dbReference>
<dbReference type="SUPFAM" id="SSF50447">
    <property type="entry name" value="Translation proteins"/>
    <property type="match status" value="1"/>
</dbReference>
<accession>A0A643F9D1</accession>
<sequence>MMLGEDTPAWPDDAIEVGRIIDAWGIKGGFKVQAFSADPQALFSSRRWFLKRTDAGARRPGPAPAAAPLPGLLKITQAKEQGEYVVAMAQDISDRNAAEALKGASVFVSRSSFPTADPDEFYWVDLIGLDVENREGVPLGQVQDLIDTGPHCVLRVRRPDAAADAKPEEAERLIPFVSAYVDRVDLPGRRIVVDWGLDY</sequence>
<keyword evidence="3 5" id="KW-0698">rRNA processing</keyword>
<feature type="domain" description="Ribosome maturation factor RimM PRC barrel" evidence="7">
    <location>
        <begin position="123"/>
        <end position="195"/>
    </location>
</feature>
<dbReference type="InterPro" id="IPR056792">
    <property type="entry name" value="PRC_RimM"/>
</dbReference>
<dbReference type="GO" id="GO:0005840">
    <property type="term" value="C:ribosome"/>
    <property type="evidence" value="ECO:0007669"/>
    <property type="project" value="InterPro"/>
</dbReference>
<reference evidence="8 9" key="1">
    <citation type="submission" date="2019-09" db="EMBL/GenBank/DDBJ databases">
        <title>Draft genome sequences of 48 bacterial type strains from the CCUG.</title>
        <authorList>
            <person name="Tunovic T."/>
            <person name="Pineiro-Iglesias B."/>
            <person name="Unosson C."/>
            <person name="Inganas E."/>
            <person name="Ohlen M."/>
            <person name="Cardew S."/>
            <person name="Jensie-Markopoulos S."/>
            <person name="Salva-Serra F."/>
            <person name="Jaen-Luchoro D."/>
            <person name="Karlsson R."/>
            <person name="Svensson-Stadler L."/>
            <person name="Chun J."/>
            <person name="Moore E."/>
        </authorList>
    </citation>
    <scope>NUCLEOTIDE SEQUENCE [LARGE SCALE GENOMIC DNA]</scope>
    <source>
        <strain evidence="8 9">CCUG 30977</strain>
    </source>
</reference>
<dbReference type="GO" id="GO:0006364">
    <property type="term" value="P:rRNA processing"/>
    <property type="evidence" value="ECO:0007669"/>
    <property type="project" value="UniProtKB-UniRule"/>
</dbReference>
<dbReference type="GO" id="GO:0043022">
    <property type="term" value="F:ribosome binding"/>
    <property type="evidence" value="ECO:0007669"/>
    <property type="project" value="InterPro"/>
</dbReference>
<dbReference type="EMBL" id="VZPB01000041">
    <property type="protein sequence ID" value="KAB0578946.1"/>
    <property type="molecule type" value="Genomic_DNA"/>
</dbReference>
<evidence type="ECO:0000313" key="8">
    <source>
        <dbReference type="EMBL" id="KAB0578946.1"/>
    </source>
</evidence>
<dbReference type="NCBIfam" id="TIGR02273">
    <property type="entry name" value="16S_RimM"/>
    <property type="match status" value="1"/>
</dbReference>